<feature type="compositionally biased region" description="Low complexity" evidence="1">
    <location>
        <begin position="227"/>
        <end position="238"/>
    </location>
</feature>
<dbReference type="InterPro" id="IPR031630">
    <property type="entry name" value="CCDC117"/>
</dbReference>
<dbReference type="Proteomes" id="UP000221080">
    <property type="component" value="Chromosome 22"/>
</dbReference>
<dbReference type="Pfam" id="PF15810">
    <property type="entry name" value="CCDC117"/>
    <property type="match status" value="1"/>
</dbReference>
<evidence type="ECO:0000313" key="2">
    <source>
        <dbReference type="Proteomes" id="UP000221080"/>
    </source>
</evidence>
<evidence type="ECO:0000256" key="1">
    <source>
        <dbReference type="SAM" id="MobiDB-lite"/>
    </source>
</evidence>
<feature type="region of interest" description="Disordered" evidence="1">
    <location>
        <begin position="81"/>
        <end position="115"/>
    </location>
</feature>
<organism evidence="2 3">
    <name type="scientific">Ictalurus punctatus</name>
    <name type="common">Channel catfish</name>
    <name type="synonym">Silurus punctatus</name>
    <dbReference type="NCBI Taxonomy" id="7998"/>
    <lineage>
        <taxon>Eukaryota</taxon>
        <taxon>Metazoa</taxon>
        <taxon>Chordata</taxon>
        <taxon>Craniata</taxon>
        <taxon>Vertebrata</taxon>
        <taxon>Euteleostomi</taxon>
        <taxon>Actinopterygii</taxon>
        <taxon>Neopterygii</taxon>
        <taxon>Teleostei</taxon>
        <taxon>Ostariophysi</taxon>
        <taxon>Siluriformes</taxon>
        <taxon>Ictaluridae</taxon>
        <taxon>Ictalurus</taxon>
    </lineage>
</organism>
<dbReference type="RefSeq" id="XP_053530240.1">
    <property type="nucleotide sequence ID" value="XM_053674265.1"/>
</dbReference>
<feature type="compositionally biased region" description="Basic and acidic residues" evidence="1">
    <location>
        <begin position="81"/>
        <end position="96"/>
    </location>
</feature>
<keyword evidence="2" id="KW-1185">Reference proteome</keyword>
<dbReference type="PANTHER" id="PTHR36128:SF1">
    <property type="entry name" value="COILED-COIL DOMAIN-CONTAINING PROTEIN 117"/>
    <property type="match status" value="1"/>
</dbReference>
<dbReference type="AlphaFoldDB" id="A0A9F7QPJ1"/>
<reference evidence="3" key="2">
    <citation type="submission" date="2025-08" db="UniProtKB">
        <authorList>
            <consortium name="RefSeq"/>
        </authorList>
    </citation>
    <scope>IDENTIFICATION</scope>
    <source>
        <tissue evidence="3">Blood</tissue>
    </source>
</reference>
<dbReference type="GeneID" id="108256044"/>
<dbReference type="PANTHER" id="PTHR36128">
    <property type="entry name" value="COILED-COIL DOMAIN-CONTAINING PROTEIN 117"/>
    <property type="match status" value="1"/>
</dbReference>
<sequence>MPTYSFLSLENILLIFKRTTRREIIRKAADKSPASVGTPLIPFKKHLREIPQEIGRENAENTFLEISRSWERRCLRKHRRRTDDEGCSAKRQKMMDEGESDPSEDTSSSLDPGWLTECATGSPTARHCATAVSPCPNTQCNQNPLPAARPETEGSCMEVEAAQRKLQEIENRSRSCMELVLWRPPEDPLTQQLKDSLQRQQRKQQPVCRQTPTPIPIPKGADERTFSPLACPPASSSSTEEDMEL</sequence>
<dbReference type="CTD" id="150275"/>
<gene>
    <name evidence="3" type="primary">ccdc117</name>
</gene>
<evidence type="ECO:0000313" key="3">
    <source>
        <dbReference type="RefSeq" id="XP_053530240.1"/>
    </source>
</evidence>
<proteinExistence type="predicted"/>
<accession>A0A9F7QPJ1</accession>
<feature type="compositionally biased region" description="Polar residues" evidence="1">
    <location>
        <begin position="190"/>
        <end position="212"/>
    </location>
</feature>
<name>A0A9F7QPJ1_ICTPU</name>
<reference evidence="2" key="1">
    <citation type="journal article" date="2016" name="Nat. Commun.">
        <title>The channel catfish genome sequence provides insights into the evolution of scale formation in teleosts.</title>
        <authorList>
            <person name="Liu Z."/>
            <person name="Liu S."/>
            <person name="Yao J."/>
            <person name="Bao L."/>
            <person name="Zhang J."/>
            <person name="Li Y."/>
            <person name="Jiang C."/>
            <person name="Sun L."/>
            <person name="Wang R."/>
            <person name="Zhang Y."/>
            <person name="Zhou T."/>
            <person name="Zeng Q."/>
            <person name="Fu Q."/>
            <person name="Gao S."/>
            <person name="Li N."/>
            <person name="Koren S."/>
            <person name="Jiang Y."/>
            <person name="Zimin A."/>
            <person name="Xu P."/>
            <person name="Phillippy A.M."/>
            <person name="Geng X."/>
            <person name="Song L."/>
            <person name="Sun F."/>
            <person name="Li C."/>
            <person name="Wang X."/>
            <person name="Chen A."/>
            <person name="Jin Y."/>
            <person name="Yuan Z."/>
            <person name="Yang Y."/>
            <person name="Tan S."/>
            <person name="Peatman E."/>
            <person name="Lu J."/>
            <person name="Qin Z."/>
            <person name="Dunham R."/>
            <person name="Li Z."/>
            <person name="Sonstegard T."/>
            <person name="Feng J."/>
            <person name="Danzmann R.G."/>
            <person name="Schroeder S."/>
            <person name="Scheffler B."/>
            <person name="Duke M.V."/>
            <person name="Ballard L."/>
            <person name="Kucuktas H."/>
            <person name="Kaltenboeck L."/>
            <person name="Liu H."/>
            <person name="Armbruster J."/>
            <person name="Xie Y."/>
            <person name="Kirby M.L."/>
            <person name="Tian Y."/>
            <person name="Flanagan M.E."/>
            <person name="Mu W."/>
            <person name="Waldbieser G.C."/>
        </authorList>
    </citation>
    <scope>NUCLEOTIDE SEQUENCE [LARGE SCALE GENOMIC DNA]</scope>
    <source>
        <strain evidence="2">SDA103</strain>
    </source>
</reference>
<feature type="region of interest" description="Disordered" evidence="1">
    <location>
        <begin position="190"/>
        <end position="245"/>
    </location>
</feature>
<protein>
    <submittedName>
        <fullName evidence="3">Coiled-coil domain-containing protein 117 isoform X3</fullName>
    </submittedName>
</protein>